<sequence length="115" mass="12835">MIHARYIRSERGVNDMHRKYMRGDFESCPNISCNRKNTLPVGLRSTAHAVKTTSILKLIHSHVRAQLSGHLLNAAAELETAPGQPTSLCFRLHQKALMPLKSPKSSPKNIKYSSS</sequence>
<dbReference type="GO" id="GO:0019887">
    <property type="term" value="F:protein kinase regulator activity"/>
    <property type="evidence" value="ECO:0007669"/>
    <property type="project" value="InterPro"/>
</dbReference>
<dbReference type="VEuPathDB" id="VectorBase:FBgn0259817"/>
<dbReference type="GO" id="GO:0005956">
    <property type="term" value="C:protein kinase CK2 complex"/>
    <property type="evidence" value="ECO:0007669"/>
    <property type="project" value="InterPro"/>
</dbReference>
<gene>
    <name evidence="1" type="primary">Su(Ste)</name>
</gene>
<accession>Q24541</accession>
<dbReference type="Pfam" id="PF01214">
    <property type="entry name" value="CK_II_beta"/>
    <property type="match status" value="1"/>
</dbReference>
<dbReference type="GO" id="GO:0007060">
    <property type="term" value="P:male meiosis chromosome segregation"/>
    <property type="evidence" value="ECO:0000315"/>
    <property type="project" value="FlyBase"/>
</dbReference>
<dbReference type="SMART" id="SM01085">
    <property type="entry name" value="CK_II_beta"/>
    <property type="match status" value="1"/>
</dbReference>
<dbReference type="PANTHER" id="PTHR11740:SF0">
    <property type="entry name" value="CASEIN KINASE II SUBUNIT BETA"/>
    <property type="match status" value="1"/>
</dbReference>
<evidence type="ECO:0000313" key="1">
    <source>
        <dbReference type="EMBL" id="AAA66526.1"/>
    </source>
</evidence>
<dbReference type="SUPFAM" id="SSF57798">
    <property type="entry name" value="Casein kinase II beta subunit"/>
    <property type="match status" value="1"/>
</dbReference>
<proteinExistence type="evidence at transcript level"/>
<reference evidence="1" key="1">
    <citation type="submission" date="1995-05" db="EMBL/GenBank/DDBJ databases">
        <title>Transcriptional activity of SuSte locus Y-chromosome Drosophila melanogaster: alternative splicing, coding ability and possible mechanism of supression.</title>
        <authorList>
            <person name="Kalmykova A.I."/>
            <person name="Dobritsa A.A."/>
            <person name="Gvozdev V.A."/>
        </authorList>
    </citation>
    <scope>NUCLEOTIDE SEQUENCE</scope>
    <source>
        <strain evidence="1">Canton S</strain>
        <tissue evidence="1">Testis</tissue>
    </source>
</reference>
<dbReference type="PANTHER" id="PTHR11740">
    <property type="entry name" value="CASEIN KINASE II SUBUNIT BETA"/>
    <property type="match status" value="1"/>
</dbReference>
<dbReference type="InterPro" id="IPR000704">
    <property type="entry name" value="Casein_kinase_II_reg-sub"/>
</dbReference>
<dbReference type="EMBL" id="L42286">
    <property type="protein sequence ID" value="AAA66526.1"/>
    <property type="molecule type" value="mRNA"/>
</dbReference>
<dbReference type="InterPro" id="IPR035991">
    <property type="entry name" value="Casein_kinase_II_beta-like"/>
</dbReference>
<name>Q24541_DROME</name>
<protein>
    <submittedName>
        <fullName evidence="1">Stellate supressor protein</fullName>
    </submittedName>
</protein>
<dbReference type="OrthoDB" id="3971593at2759"/>
<dbReference type="AlphaFoldDB" id="Q24541"/>
<organism evidence="1">
    <name type="scientific">Drosophila melanogaster</name>
    <name type="common">Fruit fly</name>
    <dbReference type="NCBI Taxonomy" id="7227"/>
    <lineage>
        <taxon>Eukaryota</taxon>
        <taxon>Metazoa</taxon>
        <taxon>Ecdysozoa</taxon>
        <taxon>Arthropoda</taxon>
        <taxon>Hexapoda</taxon>
        <taxon>Insecta</taxon>
        <taxon>Pterygota</taxon>
        <taxon>Neoptera</taxon>
        <taxon>Endopterygota</taxon>
        <taxon>Diptera</taxon>
        <taxon>Brachycera</taxon>
        <taxon>Muscomorpha</taxon>
        <taxon>Ephydroidea</taxon>
        <taxon>Drosophilidae</taxon>
        <taxon>Drosophila</taxon>
        <taxon>Sophophora</taxon>
    </lineage>
</organism>